<dbReference type="STRING" id="497965.Cyan7822_4467"/>
<keyword evidence="2" id="KW-1185">Reference proteome</keyword>
<sequence length="64" mass="7831">MKPDYKNMTRKELKEHLLTHRTDEEAWSFFFEKLSELDPNQGYPPDLSDQEMERIFREKLNQQA</sequence>
<dbReference type="OrthoDB" id="426753at2"/>
<proteinExistence type="predicted"/>
<dbReference type="InterPro" id="IPR054053">
    <property type="entry name" value="DUF6887"/>
</dbReference>
<evidence type="ECO:0000313" key="2">
    <source>
        <dbReference type="Proteomes" id="UP000008206"/>
    </source>
</evidence>
<name>E0UC40_GLOV7</name>
<reference evidence="2" key="1">
    <citation type="journal article" date="2011" name="MBio">
        <title>Novel metabolic attributes of the genus Cyanothece, comprising a group of unicellular nitrogen-fixing Cyanobacteria.</title>
        <authorList>
            <person name="Bandyopadhyay A."/>
            <person name="Elvitigala T."/>
            <person name="Welsh E."/>
            <person name="Stockel J."/>
            <person name="Liberton M."/>
            <person name="Min H."/>
            <person name="Sherman L.A."/>
            <person name="Pakrasi H.B."/>
        </authorList>
    </citation>
    <scope>NUCLEOTIDE SEQUENCE [LARGE SCALE GENOMIC DNA]</scope>
    <source>
        <strain evidence="2">PCC 7822</strain>
    </source>
</reference>
<protein>
    <submittedName>
        <fullName evidence="1">Uncharacterized protein</fullName>
    </submittedName>
</protein>
<dbReference type="Proteomes" id="UP000008206">
    <property type="component" value="Chromosome"/>
</dbReference>
<dbReference type="AlphaFoldDB" id="E0UC40"/>
<dbReference type="HOGENOM" id="CLU_193569_3_1_3"/>
<evidence type="ECO:0000313" key="1">
    <source>
        <dbReference type="EMBL" id="ADN16378.1"/>
    </source>
</evidence>
<dbReference type="Pfam" id="PF21826">
    <property type="entry name" value="DUF6887"/>
    <property type="match status" value="1"/>
</dbReference>
<dbReference type="KEGG" id="cyj:Cyan7822_4467"/>
<gene>
    <name evidence="1" type="ordered locus">Cyan7822_4467</name>
</gene>
<dbReference type="eggNOG" id="ENOG502ZD5D">
    <property type="taxonomic scope" value="Bacteria"/>
</dbReference>
<organism evidence="1 2">
    <name type="scientific">Gloeothece verrucosa (strain PCC 7822)</name>
    <name type="common">Cyanothece sp. (strain PCC 7822)</name>
    <dbReference type="NCBI Taxonomy" id="497965"/>
    <lineage>
        <taxon>Bacteria</taxon>
        <taxon>Bacillati</taxon>
        <taxon>Cyanobacteriota</taxon>
        <taxon>Cyanophyceae</taxon>
        <taxon>Oscillatoriophycideae</taxon>
        <taxon>Chroococcales</taxon>
        <taxon>Aphanothecaceae</taxon>
        <taxon>Gloeothece</taxon>
        <taxon>Gloeothece verrucosa</taxon>
    </lineage>
</organism>
<accession>E0UC40</accession>
<dbReference type="EMBL" id="CP002198">
    <property type="protein sequence ID" value="ADN16378.1"/>
    <property type="molecule type" value="Genomic_DNA"/>
</dbReference>